<name>A0A7G9S3X8_9MICO</name>
<dbReference type="GO" id="GO:0005737">
    <property type="term" value="C:cytoplasm"/>
    <property type="evidence" value="ECO:0007669"/>
    <property type="project" value="TreeGrafter"/>
</dbReference>
<dbReference type="EMBL" id="CP060716">
    <property type="protein sequence ID" value="QNN62553.1"/>
    <property type="molecule type" value="Genomic_DNA"/>
</dbReference>
<gene>
    <name evidence="5" type="ORF">H9L06_09930</name>
</gene>
<dbReference type="InterPro" id="IPR051531">
    <property type="entry name" value="N-acetyltransferase"/>
</dbReference>
<evidence type="ECO:0000313" key="6">
    <source>
        <dbReference type="Proteomes" id="UP000515934"/>
    </source>
</evidence>
<dbReference type="Pfam" id="PF13302">
    <property type="entry name" value="Acetyltransf_3"/>
    <property type="match status" value="1"/>
</dbReference>
<evidence type="ECO:0000256" key="3">
    <source>
        <dbReference type="ARBA" id="ARBA00038502"/>
    </source>
</evidence>
<sequence length="201" mass="22344">MTGPTHGELPSSLGSGRVGIRLIHKRDAKVLERFLREDRQWLGPWEATHPGGLNPTPGSVTLKPVIKRLRQQFQEGRGVPFVMTYDGEVVGQLSASDISRGALWSGSIGYWIASEYAGRGITPVAVALAIDYLFSTIGLHRVEICIRPENSASLRIVEKLGLRYEGRRKSYIHIDGAWRDHESFAVTRDEVHGSMLARLDD</sequence>
<feature type="domain" description="N-acetyltransferase" evidence="4">
    <location>
        <begin position="18"/>
        <end position="189"/>
    </location>
</feature>
<dbReference type="GO" id="GO:0008999">
    <property type="term" value="F:protein-N-terminal-alanine acetyltransferase activity"/>
    <property type="evidence" value="ECO:0007669"/>
    <property type="project" value="TreeGrafter"/>
</dbReference>
<dbReference type="InterPro" id="IPR016181">
    <property type="entry name" value="Acyl_CoA_acyltransferase"/>
</dbReference>
<evidence type="ECO:0000259" key="4">
    <source>
        <dbReference type="PROSITE" id="PS51186"/>
    </source>
</evidence>
<keyword evidence="2" id="KW-0012">Acyltransferase</keyword>
<keyword evidence="1 5" id="KW-0808">Transferase</keyword>
<dbReference type="Gene3D" id="3.40.630.30">
    <property type="match status" value="1"/>
</dbReference>
<dbReference type="InterPro" id="IPR000182">
    <property type="entry name" value="GNAT_dom"/>
</dbReference>
<proteinExistence type="inferred from homology"/>
<dbReference type="AlphaFoldDB" id="A0A7G9S3X8"/>
<evidence type="ECO:0000256" key="1">
    <source>
        <dbReference type="ARBA" id="ARBA00022679"/>
    </source>
</evidence>
<comment type="similarity">
    <text evidence="3">Belongs to the acetyltransferase family. RimJ subfamily.</text>
</comment>
<dbReference type="KEGG" id="ldn:H9L06_09930"/>
<organism evidence="5 6">
    <name type="scientific">Leucobacter denitrificans</name>
    <dbReference type="NCBI Taxonomy" id="683042"/>
    <lineage>
        <taxon>Bacteria</taxon>
        <taxon>Bacillati</taxon>
        <taxon>Actinomycetota</taxon>
        <taxon>Actinomycetes</taxon>
        <taxon>Micrococcales</taxon>
        <taxon>Microbacteriaceae</taxon>
        <taxon>Leucobacter</taxon>
    </lineage>
</organism>
<dbReference type="SUPFAM" id="SSF55729">
    <property type="entry name" value="Acyl-CoA N-acyltransferases (Nat)"/>
    <property type="match status" value="1"/>
</dbReference>
<keyword evidence="6" id="KW-1185">Reference proteome</keyword>
<protein>
    <submittedName>
        <fullName evidence="5">GNAT family N-acetyltransferase</fullName>
    </submittedName>
</protein>
<evidence type="ECO:0000256" key="2">
    <source>
        <dbReference type="ARBA" id="ARBA00023315"/>
    </source>
</evidence>
<reference evidence="5 6" key="1">
    <citation type="submission" date="2020-08" db="EMBL/GenBank/DDBJ databases">
        <title>Genome sequence of Leucobacter denitrificans KACC 14055T.</title>
        <authorList>
            <person name="Hyun D.-W."/>
            <person name="Bae J.-W."/>
        </authorList>
    </citation>
    <scope>NUCLEOTIDE SEQUENCE [LARGE SCALE GENOMIC DNA]</scope>
    <source>
        <strain evidence="5 6">KACC 14055</strain>
    </source>
</reference>
<dbReference type="PANTHER" id="PTHR43792">
    <property type="entry name" value="GNAT FAMILY, PUTATIVE (AFU_ORTHOLOGUE AFUA_3G00765)-RELATED-RELATED"/>
    <property type="match status" value="1"/>
</dbReference>
<dbReference type="Proteomes" id="UP000515934">
    <property type="component" value="Chromosome"/>
</dbReference>
<dbReference type="PROSITE" id="PS51186">
    <property type="entry name" value="GNAT"/>
    <property type="match status" value="1"/>
</dbReference>
<dbReference type="PANTHER" id="PTHR43792:SF8">
    <property type="entry name" value="[RIBOSOMAL PROTEIN US5]-ALANINE N-ACETYLTRANSFERASE"/>
    <property type="match status" value="1"/>
</dbReference>
<evidence type="ECO:0000313" key="5">
    <source>
        <dbReference type="EMBL" id="QNN62553.1"/>
    </source>
</evidence>
<dbReference type="RefSeq" id="WP_187555023.1">
    <property type="nucleotide sequence ID" value="NZ_CP060716.1"/>
</dbReference>
<accession>A0A7G9S3X8</accession>